<dbReference type="SUPFAM" id="SSF52540">
    <property type="entry name" value="P-loop containing nucleoside triphosphate hydrolases"/>
    <property type="match status" value="2"/>
</dbReference>
<evidence type="ECO:0000259" key="3">
    <source>
        <dbReference type="Pfam" id="PF13538"/>
    </source>
</evidence>
<feature type="domain" description="TrwC relaxase" evidence="2">
    <location>
        <begin position="8"/>
        <end position="356"/>
    </location>
</feature>
<dbReference type="InterPro" id="IPR027417">
    <property type="entry name" value="P-loop_NTPase"/>
</dbReference>
<evidence type="ECO:0000256" key="1">
    <source>
        <dbReference type="SAM" id="MobiDB-lite"/>
    </source>
</evidence>
<dbReference type="EMBL" id="PVUE01000018">
    <property type="protein sequence ID" value="PRZ39717.1"/>
    <property type="molecule type" value="Genomic_DNA"/>
</dbReference>
<keyword evidence="5" id="KW-1185">Reference proteome</keyword>
<feature type="region of interest" description="Disordered" evidence="1">
    <location>
        <begin position="1323"/>
        <end position="1393"/>
    </location>
</feature>
<reference evidence="4 5" key="1">
    <citation type="submission" date="2018-03" db="EMBL/GenBank/DDBJ databases">
        <title>Genomic Encyclopedia of Archaeal and Bacterial Type Strains, Phase II (KMG-II): from individual species to whole genera.</title>
        <authorList>
            <person name="Goeker M."/>
        </authorList>
    </citation>
    <scope>NUCLEOTIDE SEQUENCE [LARGE SCALE GENOMIC DNA]</scope>
    <source>
        <strain evidence="4 5">DSM 100065</strain>
    </source>
</reference>
<evidence type="ECO:0000313" key="5">
    <source>
        <dbReference type="Proteomes" id="UP000237752"/>
    </source>
</evidence>
<dbReference type="SUPFAM" id="SSF55464">
    <property type="entry name" value="Origin of replication-binding domain, RBD-like"/>
    <property type="match status" value="1"/>
</dbReference>
<dbReference type="Gene3D" id="3.40.50.300">
    <property type="entry name" value="P-loop containing nucleotide triphosphate hydrolases"/>
    <property type="match status" value="2"/>
</dbReference>
<dbReference type="Pfam" id="PF13538">
    <property type="entry name" value="UvrD_C_2"/>
    <property type="match status" value="1"/>
</dbReference>
<dbReference type="CDD" id="cd17933">
    <property type="entry name" value="DEXSc_RecD-like"/>
    <property type="match status" value="1"/>
</dbReference>
<organism evidence="4 5">
    <name type="scientific">Antricoccus suffuscus</name>
    <dbReference type="NCBI Taxonomy" id="1629062"/>
    <lineage>
        <taxon>Bacteria</taxon>
        <taxon>Bacillati</taxon>
        <taxon>Actinomycetota</taxon>
        <taxon>Actinomycetes</taxon>
        <taxon>Geodermatophilales</taxon>
        <taxon>Antricoccaceae</taxon>
        <taxon>Antricoccus</taxon>
    </lineage>
</organism>
<accession>A0A2T0ZTY3</accession>
<dbReference type="Proteomes" id="UP000237752">
    <property type="component" value="Unassembled WGS sequence"/>
</dbReference>
<dbReference type="Pfam" id="PF13604">
    <property type="entry name" value="AAA_30"/>
    <property type="match status" value="1"/>
</dbReference>
<proteinExistence type="predicted"/>
<evidence type="ECO:0000313" key="4">
    <source>
        <dbReference type="EMBL" id="PRZ39717.1"/>
    </source>
</evidence>
<evidence type="ECO:0000259" key="2">
    <source>
        <dbReference type="Pfam" id="PF08751"/>
    </source>
</evidence>
<name>A0A2T0ZTY3_9ACTN</name>
<dbReference type="Pfam" id="PF08751">
    <property type="entry name" value="TrwC"/>
    <property type="match status" value="1"/>
</dbReference>
<protein>
    <submittedName>
        <fullName evidence="4">Conjugative relaxase-like TrwC/TraI family protein</fullName>
    </submittedName>
</protein>
<dbReference type="InterPro" id="IPR014862">
    <property type="entry name" value="TrwC"/>
</dbReference>
<feature type="compositionally biased region" description="Basic and acidic residues" evidence="1">
    <location>
        <begin position="1323"/>
        <end position="1347"/>
    </location>
</feature>
<sequence length="1393" mass="151619">MTVHRIGAGDGYRYYTKMTAAADGARLPGEKLTDYYARSGNPPGMWMGRGAEAMSVAGDVSEAQLGNLLGLGLHPDTGAQLGSRYRVYATVADRIASRVADLASPTEAQIAAITADEERKGERQAVAGFDTTFSPVKSISVAWGLAEPETAAELLEAHRHAVATTIAHLEDHVLTARTGTDGIGHVDVAGVTVAAFEHRTSRAADPDLHTHAVISNKVQARLPDGTRKWLTLDSRSLYKANVALSERYNRVLEDEVSRRLGWEFRVRSDQEPGAVSPIRELAHIPEPLIAAFSRRRQQIEADYTQRVRDYRQKHGHEPPKAVQYELAQAACLAQRPEKVEGSEQSERGTWASLAADILTDTEHTALQAALTRQTPAPVVDQLAGPRVDEIAAKALAALEERRADWTVRHVSAMVQRLTADVHFSSDIARDREVARIVTAVTETAQSSVQVSVPEIVETPPELRRADGTPIWDAPGSARWTTTRLLDAEERLVAAAREDVQAGVDAGQMRTVLASHDLAADQRAAVEQTALADRRVQLLVGPAGTGKTTTMRALVEVWQQAAGRPVRGLAPTAAAASVLRTETGMDGTATIDLWATQRDHGIDDSHFSPGELVIVDEAGMAGTLNLDRVITAARADGAHVLLVGDPRQLAAVAAGGGLRLIQNDVGATMLSTVWRFSGRDPQTGERVIRQWEAEASLALREGHVDAVEAYLEHDRVHAGSRDAVTESVYAAWLRDEEAGLDSVMIAPDNATVQALSDRARADRVTAGVVHGESVRLRNDSAASVGDIIVTRENERRIRVGGDFVKNGDFWTITGIRGDGSLAVSGTHGVTVLPADYVARRVQLGYAMTVHRAQGSTVDSVHAIVDETMSRETLYVAATRGRAANHLYAVTEHILDVEAERAADPNQPARAVLTAVLERSEADPSATEAIRAEQTAADSIASHLQRWEYIADHAKTDHVDATLRRVLPAGATEQLQKDAAWPYLRRYVRWLGSEAPRTVSEAWERSAMTGTKSHAQVLISRMNDAAPTGVQSRAGDGRGGWLPAPVGDGSYSDQLLEAARAKAARLGEMVAVDPPGWAAALGPVPDDPDGRSDWTQRAGNIAAYREAFDVHTEGPLGVEPDEPMQRRAWQHAAAAMPAQTAPTRDDGERRVAGREHESAKYAALSDTELAEQSRAIERDLHRAQRQRRQLAHLQEHYEQHQDGPRERELTKDVEQWRSVLAKLDAAEHAAAGEVSARDVAADLRQQVIAHAAETPTRKRARAAWEQQTDALEERALAANAEASDASDTAYRARAGLPADRGEWAQMRQRAEASLHDIDWRRDDARREDAAERDQMPARLARIDEHEATARGELTQLTAERDERRADIPQPDNDRHAGDDRGHGKNEAEHGRTQEP</sequence>
<feature type="domain" description="UvrD-like helicase C-terminal" evidence="3">
    <location>
        <begin position="843"/>
        <end position="882"/>
    </location>
</feature>
<feature type="compositionally biased region" description="Basic and acidic residues" evidence="1">
    <location>
        <begin position="1356"/>
        <end position="1393"/>
    </location>
</feature>
<dbReference type="NCBIfam" id="NF041492">
    <property type="entry name" value="MobF"/>
    <property type="match status" value="1"/>
</dbReference>
<comment type="caution">
    <text evidence="4">The sequence shown here is derived from an EMBL/GenBank/DDBJ whole genome shotgun (WGS) entry which is preliminary data.</text>
</comment>
<dbReference type="InterPro" id="IPR027785">
    <property type="entry name" value="UvrD-like_helicase_C"/>
</dbReference>
<dbReference type="CDD" id="cd18809">
    <property type="entry name" value="SF1_C_RecD"/>
    <property type="match status" value="1"/>
</dbReference>
<gene>
    <name evidence="4" type="ORF">CLV47_11881</name>
</gene>
<dbReference type="Gene3D" id="2.30.30.940">
    <property type="match status" value="1"/>
</dbReference>
<dbReference type="RefSeq" id="WP_106350439.1">
    <property type="nucleotide sequence ID" value="NZ_PVUE01000018.1"/>
</dbReference>